<keyword evidence="3" id="KW-1185">Reference proteome</keyword>
<evidence type="ECO:0000313" key="3">
    <source>
        <dbReference type="Proteomes" id="UP001172457"/>
    </source>
</evidence>
<name>A0AA38WQN6_9ASTR</name>
<protein>
    <submittedName>
        <fullName evidence="2">Uncharacterized protein</fullName>
    </submittedName>
</protein>
<evidence type="ECO:0000313" key="2">
    <source>
        <dbReference type="EMBL" id="KAJ9558904.1"/>
    </source>
</evidence>
<evidence type="ECO:0000256" key="1">
    <source>
        <dbReference type="SAM" id="MobiDB-lite"/>
    </source>
</evidence>
<sequence length="92" mass="10116">MAVSMITSSLSLLSSSLRLASNYYASPIPSILPKSPIQVFVNRRRLISSSMAASGSESKESPSNNPGLRSTEPADETKGYFMQQTVFYRFVF</sequence>
<accession>A0AA38WQN6</accession>
<dbReference type="Proteomes" id="UP001172457">
    <property type="component" value="Chromosome 3"/>
</dbReference>
<reference evidence="2" key="1">
    <citation type="submission" date="2023-03" db="EMBL/GenBank/DDBJ databases">
        <title>Chromosome-scale reference genome and RAD-based genetic map of yellow starthistle (Centaurea solstitialis) reveal putative structural variation and QTLs associated with invader traits.</title>
        <authorList>
            <person name="Reatini B."/>
            <person name="Cang F.A."/>
            <person name="Jiang Q."/>
            <person name="Mckibben M.T.W."/>
            <person name="Barker M.S."/>
            <person name="Rieseberg L.H."/>
            <person name="Dlugosch K.M."/>
        </authorList>
    </citation>
    <scope>NUCLEOTIDE SEQUENCE</scope>
    <source>
        <strain evidence="2">CAN-66</strain>
        <tissue evidence="2">Leaf</tissue>
    </source>
</reference>
<dbReference type="EMBL" id="JARYMX010000003">
    <property type="protein sequence ID" value="KAJ9558904.1"/>
    <property type="molecule type" value="Genomic_DNA"/>
</dbReference>
<gene>
    <name evidence="2" type="ORF">OSB04_013518</name>
</gene>
<comment type="caution">
    <text evidence="2">The sequence shown here is derived from an EMBL/GenBank/DDBJ whole genome shotgun (WGS) entry which is preliminary data.</text>
</comment>
<dbReference type="AlphaFoldDB" id="A0AA38WQN6"/>
<proteinExistence type="predicted"/>
<feature type="region of interest" description="Disordered" evidence="1">
    <location>
        <begin position="51"/>
        <end position="77"/>
    </location>
</feature>
<organism evidence="2 3">
    <name type="scientific">Centaurea solstitialis</name>
    <name type="common">yellow star-thistle</name>
    <dbReference type="NCBI Taxonomy" id="347529"/>
    <lineage>
        <taxon>Eukaryota</taxon>
        <taxon>Viridiplantae</taxon>
        <taxon>Streptophyta</taxon>
        <taxon>Embryophyta</taxon>
        <taxon>Tracheophyta</taxon>
        <taxon>Spermatophyta</taxon>
        <taxon>Magnoliopsida</taxon>
        <taxon>eudicotyledons</taxon>
        <taxon>Gunneridae</taxon>
        <taxon>Pentapetalae</taxon>
        <taxon>asterids</taxon>
        <taxon>campanulids</taxon>
        <taxon>Asterales</taxon>
        <taxon>Asteraceae</taxon>
        <taxon>Carduoideae</taxon>
        <taxon>Cardueae</taxon>
        <taxon>Centaureinae</taxon>
        <taxon>Centaurea</taxon>
    </lineage>
</organism>